<proteinExistence type="predicted"/>
<dbReference type="Proteomes" id="UP000249056">
    <property type="component" value="Unassembled WGS sequence"/>
</dbReference>
<dbReference type="GO" id="GO:0005739">
    <property type="term" value="C:mitochondrion"/>
    <property type="evidence" value="ECO:0007669"/>
    <property type="project" value="TreeGrafter"/>
</dbReference>
<dbReference type="PANTHER" id="PTHR45890">
    <property type="entry name" value="AARF DOMAIN CONTAINING KINASE 2 (PREDICTED)"/>
    <property type="match status" value="1"/>
</dbReference>
<sequence length="244" mass="27297">MLAAAASSSPAAFVRLSEKDNGGTEMTTEARMLEASREEISRRVGDEVQVIITIPAAYFGPRDKTRDDERIGTSLWWYKFLVKAMERAGPAFIKEKPLGVGAIAQVYKAKLKPDLATPGDPDLREPTNIRQNVRKNVDTLIKSTPQRVPSNYVAIKVLHPGVERVVRRDLRIIRNWEDLNPGIDLLSSALPILRELGAQRSGMLRQGDFSMLKVWAGLEARKFLQASIEDVERCVKYDLLSPNV</sequence>
<evidence type="ECO:0008006" key="3">
    <source>
        <dbReference type="Google" id="ProtNLM"/>
    </source>
</evidence>
<dbReference type="EMBL" id="QKRW01000020">
    <property type="protein sequence ID" value="RAL63257.1"/>
    <property type="molecule type" value="Genomic_DNA"/>
</dbReference>
<dbReference type="AlphaFoldDB" id="A0A395ISG4"/>
<gene>
    <name evidence="1" type="ORF">DID88_004334</name>
</gene>
<dbReference type="InterPro" id="IPR052402">
    <property type="entry name" value="ADCK_kinase"/>
</dbReference>
<keyword evidence="2" id="KW-1185">Reference proteome</keyword>
<dbReference type="PANTHER" id="PTHR45890:SF1">
    <property type="entry name" value="AARF DOMAIN CONTAINING KINASE 2"/>
    <property type="match status" value="1"/>
</dbReference>
<comment type="caution">
    <text evidence="1">The sequence shown here is derived from an EMBL/GenBank/DDBJ whole genome shotgun (WGS) entry which is preliminary data.</text>
</comment>
<organism evidence="1 2">
    <name type="scientific">Monilinia fructigena</name>
    <dbReference type="NCBI Taxonomy" id="38457"/>
    <lineage>
        <taxon>Eukaryota</taxon>
        <taxon>Fungi</taxon>
        <taxon>Dikarya</taxon>
        <taxon>Ascomycota</taxon>
        <taxon>Pezizomycotina</taxon>
        <taxon>Leotiomycetes</taxon>
        <taxon>Helotiales</taxon>
        <taxon>Sclerotiniaceae</taxon>
        <taxon>Monilinia</taxon>
    </lineage>
</organism>
<accession>A0A395ISG4</accession>
<evidence type="ECO:0000313" key="2">
    <source>
        <dbReference type="Proteomes" id="UP000249056"/>
    </source>
</evidence>
<dbReference type="OrthoDB" id="1290869at2759"/>
<protein>
    <recommendedName>
        <fullName evidence="3">ABC1 atypical kinase-like domain-containing protein</fullName>
    </recommendedName>
</protein>
<evidence type="ECO:0000313" key="1">
    <source>
        <dbReference type="EMBL" id="RAL63257.1"/>
    </source>
</evidence>
<name>A0A395ISG4_9HELO</name>
<reference evidence="1 2" key="1">
    <citation type="submission" date="2018-06" db="EMBL/GenBank/DDBJ databases">
        <title>Genome Sequence of the Brown Rot Fungal Pathogen Monilinia fructigena.</title>
        <authorList>
            <person name="Landi L."/>
            <person name="De Miccolis Angelini R.M."/>
            <person name="Pollastro S."/>
            <person name="Abate D."/>
            <person name="Faretra F."/>
            <person name="Romanazzi G."/>
        </authorList>
    </citation>
    <scope>NUCLEOTIDE SEQUENCE [LARGE SCALE GENOMIC DNA]</scope>
    <source>
        <strain evidence="1 2">Mfrg269</strain>
    </source>
</reference>